<name>A0A5C6E4T3_9BACT</name>
<dbReference type="AlphaFoldDB" id="A0A5C6E4T3"/>
<evidence type="ECO:0000313" key="2">
    <source>
        <dbReference type="Proteomes" id="UP000318288"/>
    </source>
</evidence>
<dbReference type="Proteomes" id="UP000318288">
    <property type="component" value="Unassembled WGS sequence"/>
</dbReference>
<sequence>MSGFEFLLGRRPCESSTINRDGGGGKNECTLVTANVFSKWREISIGSAEAMKQYDDLIGVGKRCS</sequence>
<reference evidence="1 2" key="1">
    <citation type="submission" date="2019-02" db="EMBL/GenBank/DDBJ databases">
        <title>Deep-cultivation of Planctomycetes and their phenomic and genomic characterization uncovers novel biology.</title>
        <authorList>
            <person name="Wiegand S."/>
            <person name="Jogler M."/>
            <person name="Boedeker C."/>
            <person name="Pinto D."/>
            <person name="Vollmers J."/>
            <person name="Rivas-Marin E."/>
            <person name="Kohn T."/>
            <person name="Peeters S.H."/>
            <person name="Heuer A."/>
            <person name="Rast P."/>
            <person name="Oberbeckmann S."/>
            <person name="Bunk B."/>
            <person name="Jeske O."/>
            <person name="Meyerdierks A."/>
            <person name="Storesund J.E."/>
            <person name="Kallscheuer N."/>
            <person name="Luecker S."/>
            <person name="Lage O.M."/>
            <person name="Pohl T."/>
            <person name="Merkel B.J."/>
            <person name="Hornburger P."/>
            <person name="Mueller R.-W."/>
            <person name="Bruemmer F."/>
            <person name="Labrenz M."/>
            <person name="Spormann A.M."/>
            <person name="Op Den Camp H."/>
            <person name="Overmann J."/>
            <person name="Amann R."/>
            <person name="Jetten M.S.M."/>
            <person name="Mascher T."/>
            <person name="Medema M.H."/>
            <person name="Devos D.P."/>
            <person name="Kaster A.-K."/>
            <person name="Ovreas L."/>
            <person name="Rohde M."/>
            <person name="Galperin M.Y."/>
            <person name="Jogler C."/>
        </authorList>
    </citation>
    <scope>NUCLEOTIDE SEQUENCE [LARGE SCALE GENOMIC DNA]</scope>
    <source>
        <strain evidence="1 2">Poly51</strain>
    </source>
</reference>
<accession>A0A5C6E4T3</accession>
<keyword evidence="2" id="KW-1185">Reference proteome</keyword>
<protein>
    <submittedName>
        <fullName evidence="1">Uncharacterized protein</fullName>
    </submittedName>
</protein>
<dbReference type="EMBL" id="SJPW01000014">
    <property type="protein sequence ID" value="TWU43685.1"/>
    <property type="molecule type" value="Genomic_DNA"/>
</dbReference>
<gene>
    <name evidence="1" type="ORF">Poly51_62070</name>
</gene>
<proteinExistence type="predicted"/>
<comment type="caution">
    <text evidence="1">The sequence shown here is derived from an EMBL/GenBank/DDBJ whole genome shotgun (WGS) entry which is preliminary data.</text>
</comment>
<evidence type="ECO:0000313" key="1">
    <source>
        <dbReference type="EMBL" id="TWU43685.1"/>
    </source>
</evidence>
<organism evidence="1 2">
    <name type="scientific">Rubripirellula tenax</name>
    <dbReference type="NCBI Taxonomy" id="2528015"/>
    <lineage>
        <taxon>Bacteria</taxon>
        <taxon>Pseudomonadati</taxon>
        <taxon>Planctomycetota</taxon>
        <taxon>Planctomycetia</taxon>
        <taxon>Pirellulales</taxon>
        <taxon>Pirellulaceae</taxon>
        <taxon>Rubripirellula</taxon>
    </lineage>
</organism>